<proteinExistence type="predicted"/>
<evidence type="ECO:0000313" key="2">
    <source>
        <dbReference type="Proteomes" id="UP000257109"/>
    </source>
</evidence>
<accession>A0A371G021</accession>
<name>A0A371G021_MUCPR</name>
<comment type="caution">
    <text evidence="1">The sequence shown here is derived from an EMBL/GenBank/DDBJ whole genome shotgun (WGS) entry which is preliminary data.</text>
</comment>
<feature type="non-terminal residue" evidence="1">
    <location>
        <position position="1"/>
    </location>
</feature>
<keyword evidence="2" id="KW-1185">Reference proteome</keyword>
<dbReference type="AlphaFoldDB" id="A0A371G021"/>
<organism evidence="1 2">
    <name type="scientific">Mucuna pruriens</name>
    <name type="common">Velvet bean</name>
    <name type="synonym">Dolichos pruriens</name>
    <dbReference type="NCBI Taxonomy" id="157652"/>
    <lineage>
        <taxon>Eukaryota</taxon>
        <taxon>Viridiplantae</taxon>
        <taxon>Streptophyta</taxon>
        <taxon>Embryophyta</taxon>
        <taxon>Tracheophyta</taxon>
        <taxon>Spermatophyta</taxon>
        <taxon>Magnoliopsida</taxon>
        <taxon>eudicotyledons</taxon>
        <taxon>Gunneridae</taxon>
        <taxon>Pentapetalae</taxon>
        <taxon>rosids</taxon>
        <taxon>fabids</taxon>
        <taxon>Fabales</taxon>
        <taxon>Fabaceae</taxon>
        <taxon>Papilionoideae</taxon>
        <taxon>50 kb inversion clade</taxon>
        <taxon>NPAAA clade</taxon>
        <taxon>indigoferoid/millettioid clade</taxon>
        <taxon>Phaseoleae</taxon>
        <taxon>Mucuna</taxon>
    </lineage>
</organism>
<dbReference type="STRING" id="157652.A0A371G021"/>
<dbReference type="OrthoDB" id="1504534at2759"/>
<dbReference type="Proteomes" id="UP000257109">
    <property type="component" value="Unassembled WGS sequence"/>
</dbReference>
<gene>
    <name evidence="1" type="ORF">CR513_35146</name>
</gene>
<dbReference type="EMBL" id="QJKJ01007215">
    <property type="protein sequence ID" value="RDX83888.1"/>
    <property type="molecule type" value="Genomic_DNA"/>
</dbReference>
<protein>
    <submittedName>
        <fullName evidence="1">Uncharacterized protein</fullName>
    </submittedName>
</protein>
<evidence type="ECO:0000313" key="1">
    <source>
        <dbReference type="EMBL" id="RDX83888.1"/>
    </source>
</evidence>
<reference evidence="1" key="1">
    <citation type="submission" date="2018-05" db="EMBL/GenBank/DDBJ databases">
        <title>Draft genome of Mucuna pruriens seed.</title>
        <authorList>
            <person name="Nnadi N.E."/>
            <person name="Vos R."/>
            <person name="Hasami M.H."/>
            <person name="Devisetty U.K."/>
            <person name="Aguiy J.C."/>
        </authorList>
    </citation>
    <scope>NUCLEOTIDE SEQUENCE [LARGE SCALE GENOMIC DNA]</scope>
    <source>
        <strain evidence="1">JCA_2017</strain>
    </source>
</reference>
<sequence length="246" mass="26819">MLSGIFPESNCSKLTAPPIASGKGPNNWLKLTSKTVKFFSNPISSGKHDLNALFIRIISFSLFMLPIPAGTHPWKWLLAKTMTETGEFPKLSGRSKTKRLWLMKIASRSLSKSSLGTVPSNSLNLRSRNFSCGRRSTTSGNFPAKRLLLRSNSKRSLRRSNLCGTVPQKRLGEVDEKAQLLREVTGNVTVVEVDSGDGADLRVVRRPSAENAGVVADIRSYPVSGEVSRIGENGFLPSLQGYVGIS</sequence>